<dbReference type="EMBL" id="NEXD01000114">
    <property type="protein sequence ID" value="PSN83150.1"/>
    <property type="molecule type" value="Genomic_DNA"/>
</dbReference>
<dbReference type="Pfam" id="PF00296">
    <property type="entry name" value="Bac_luciferase"/>
    <property type="match status" value="1"/>
</dbReference>
<dbReference type="PANTHER" id="PTHR42847:SF4">
    <property type="entry name" value="ALKANESULFONATE MONOOXYGENASE-RELATED"/>
    <property type="match status" value="1"/>
</dbReference>
<accession>A0A2R6A9R7</accession>
<protein>
    <recommendedName>
        <fullName evidence="5">Luciferase-like domain-containing protein</fullName>
    </recommendedName>
</protein>
<dbReference type="Gene3D" id="3.20.20.30">
    <property type="entry name" value="Luciferase-like domain"/>
    <property type="match status" value="1"/>
</dbReference>
<dbReference type="GO" id="GO:0008726">
    <property type="term" value="F:alkanesulfonate monooxygenase activity"/>
    <property type="evidence" value="ECO:0007669"/>
    <property type="project" value="TreeGrafter"/>
</dbReference>
<evidence type="ECO:0000256" key="4">
    <source>
        <dbReference type="ARBA" id="ARBA00023033"/>
    </source>
</evidence>
<dbReference type="Proteomes" id="UP000240569">
    <property type="component" value="Unassembled WGS sequence"/>
</dbReference>
<comment type="caution">
    <text evidence="6">The sequence shown here is derived from an EMBL/GenBank/DDBJ whole genome shotgun (WGS) entry which is preliminary data.</text>
</comment>
<evidence type="ECO:0000259" key="5">
    <source>
        <dbReference type="Pfam" id="PF00296"/>
    </source>
</evidence>
<reference evidence="6 7" key="1">
    <citation type="submission" date="2017-04" db="EMBL/GenBank/DDBJ databases">
        <title>Novel microbial lineages endemic to geothermal iron-oxide mats fill important gaps in the evolutionary history of Archaea.</title>
        <authorList>
            <person name="Jay Z.J."/>
            <person name="Beam J.P."/>
            <person name="Dlakic M."/>
            <person name="Rusch D.B."/>
            <person name="Kozubal M.A."/>
            <person name="Inskeep W.P."/>
        </authorList>
    </citation>
    <scope>NUCLEOTIDE SEQUENCE [LARGE SCALE GENOMIC DNA]</scope>
    <source>
        <strain evidence="6">BE_D</strain>
    </source>
</reference>
<evidence type="ECO:0000256" key="3">
    <source>
        <dbReference type="ARBA" id="ARBA00023002"/>
    </source>
</evidence>
<sequence>MVVSFMPRKITFGIVLPTRGILFSGSDPRKDIIELSKMAENYGYDGVWAGDSILAKPRFDSIVVLSAVASVTEKLKLGTSCFASFPLRHPILLGYQWATLDQISNGRTILVVCQGTPTKHGKIYRNEYDVFGISPSEKVRRIEEGIEILRKIWTEDNVSYEGKIFKFKDVTVYPKPVQKNPPIWIASNPRSTGELEGPPGNIDANFERVGKYADGWMTTMVTPEEYKEDFSKVLMYAKNMEKIRQALKLLCTTM</sequence>
<dbReference type="PANTHER" id="PTHR42847">
    <property type="entry name" value="ALKANESULFONATE MONOOXYGENASE"/>
    <property type="match status" value="1"/>
</dbReference>
<organism evidence="6 7">
    <name type="scientific">Candidatus Marsarchaeota G1 archaeon BE_D</name>
    <dbReference type="NCBI Taxonomy" id="1978156"/>
    <lineage>
        <taxon>Archaea</taxon>
        <taxon>Candidatus Marsarchaeota</taxon>
        <taxon>Candidatus Marsarchaeota group 1</taxon>
    </lineage>
</organism>
<evidence type="ECO:0000256" key="2">
    <source>
        <dbReference type="ARBA" id="ARBA00022643"/>
    </source>
</evidence>
<dbReference type="InterPro" id="IPR011251">
    <property type="entry name" value="Luciferase-like_dom"/>
</dbReference>
<dbReference type="GO" id="GO:0046306">
    <property type="term" value="P:alkanesulfonate catabolic process"/>
    <property type="evidence" value="ECO:0007669"/>
    <property type="project" value="TreeGrafter"/>
</dbReference>
<dbReference type="SUPFAM" id="SSF51679">
    <property type="entry name" value="Bacterial luciferase-like"/>
    <property type="match status" value="1"/>
</dbReference>
<keyword evidence="1" id="KW-0285">Flavoprotein</keyword>
<evidence type="ECO:0000256" key="1">
    <source>
        <dbReference type="ARBA" id="ARBA00022630"/>
    </source>
</evidence>
<proteinExistence type="predicted"/>
<feature type="domain" description="Luciferase-like" evidence="5">
    <location>
        <begin position="11"/>
        <end position="233"/>
    </location>
</feature>
<evidence type="ECO:0000313" key="7">
    <source>
        <dbReference type="Proteomes" id="UP000240569"/>
    </source>
</evidence>
<keyword evidence="2" id="KW-0288">FMN</keyword>
<gene>
    <name evidence="6" type="ORF">B9Q02_10860</name>
</gene>
<name>A0A2R6A9R7_9ARCH</name>
<evidence type="ECO:0000313" key="6">
    <source>
        <dbReference type="EMBL" id="PSN83150.1"/>
    </source>
</evidence>
<dbReference type="InterPro" id="IPR050172">
    <property type="entry name" value="SsuD_RutA_monooxygenase"/>
</dbReference>
<dbReference type="InterPro" id="IPR036661">
    <property type="entry name" value="Luciferase-like_sf"/>
</dbReference>
<keyword evidence="3" id="KW-0560">Oxidoreductase</keyword>
<dbReference type="AlphaFoldDB" id="A0A2R6A9R7"/>
<keyword evidence="4" id="KW-0503">Monooxygenase</keyword>
<feature type="non-terminal residue" evidence="6">
    <location>
        <position position="254"/>
    </location>
</feature>